<feature type="region of interest" description="Disordered" evidence="5">
    <location>
        <begin position="501"/>
        <end position="524"/>
    </location>
</feature>
<feature type="compositionally biased region" description="Gly residues" evidence="5">
    <location>
        <begin position="1117"/>
        <end position="1127"/>
    </location>
</feature>
<feature type="compositionally biased region" description="Gly residues" evidence="5">
    <location>
        <begin position="608"/>
        <end position="623"/>
    </location>
</feature>
<dbReference type="OrthoDB" id="18786at2759"/>
<evidence type="ECO:0000256" key="3">
    <source>
        <dbReference type="ARBA" id="ARBA00023034"/>
    </source>
</evidence>
<dbReference type="InterPro" id="IPR048485">
    <property type="entry name" value="COG5_helical"/>
</dbReference>
<feature type="region of interest" description="Disordered" evidence="5">
    <location>
        <begin position="1103"/>
        <end position="1137"/>
    </location>
</feature>
<feature type="compositionally biased region" description="Polar residues" evidence="5">
    <location>
        <begin position="336"/>
        <end position="346"/>
    </location>
</feature>
<organism evidence="8 9">
    <name type="scientific">Ectocarpus siliculosus</name>
    <name type="common">Brown alga</name>
    <name type="synonym">Conferva siliculosa</name>
    <dbReference type="NCBI Taxonomy" id="2880"/>
    <lineage>
        <taxon>Eukaryota</taxon>
        <taxon>Sar</taxon>
        <taxon>Stramenopiles</taxon>
        <taxon>Ochrophyta</taxon>
        <taxon>PX clade</taxon>
        <taxon>Phaeophyceae</taxon>
        <taxon>Ectocarpales</taxon>
        <taxon>Ectocarpaceae</taxon>
        <taxon>Ectocarpus</taxon>
    </lineage>
</organism>
<dbReference type="Pfam" id="PF10392">
    <property type="entry name" value="COG5_N"/>
    <property type="match status" value="1"/>
</dbReference>
<dbReference type="Proteomes" id="UP000002630">
    <property type="component" value="Unassembled WGS sequence"/>
</dbReference>
<evidence type="ECO:0000259" key="6">
    <source>
        <dbReference type="Pfam" id="PF10392"/>
    </source>
</evidence>
<dbReference type="InParanoid" id="D8LSN2"/>
<dbReference type="GO" id="GO:0017119">
    <property type="term" value="C:Golgi transport complex"/>
    <property type="evidence" value="ECO:0007669"/>
    <property type="project" value="InterPro"/>
</dbReference>
<dbReference type="EMBL" id="FN649760">
    <property type="protein sequence ID" value="CBN77869.1"/>
    <property type="molecule type" value="Genomic_DNA"/>
</dbReference>
<feature type="region of interest" description="Disordered" evidence="5">
    <location>
        <begin position="1017"/>
        <end position="1085"/>
    </location>
</feature>
<feature type="compositionally biased region" description="Low complexity" evidence="5">
    <location>
        <begin position="310"/>
        <end position="327"/>
    </location>
</feature>
<protein>
    <recommendedName>
        <fullName evidence="2">Conserved oligomeric Golgi complex subunit 5</fullName>
    </recommendedName>
</protein>
<feature type="compositionally biased region" description="Gly residues" evidence="5">
    <location>
        <begin position="38"/>
        <end position="52"/>
    </location>
</feature>
<gene>
    <name evidence="8" type="ORF">Esi_0074_0103</name>
</gene>
<dbReference type="AlphaFoldDB" id="D8LSN2"/>
<feature type="region of interest" description="Disordered" evidence="5">
    <location>
        <begin position="574"/>
        <end position="635"/>
    </location>
</feature>
<feature type="compositionally biased region" description="Basic and acidic residues" evidence="5">
    <location>
        <begin position="1105"/>
        <end position="1115"/>
    </location>
</feature>
<evidence type="ECO:0000259" key="7">
    <source>
        <dbReference type="Pfam" id="PF20649"/>
    </source>
</evidence>
<dbReference type="PANTHER" id="PTHR13228">
    <property type="entry name" value="CONSERVED OLIGOMERIC GOLGI COMPLEX COMPONENT 5"/>
    <property type="match status" value="1"/>
</dbReference>
<dbReference type="STRING" id="2880.D8LSN2"/>
<accession>D8LSN2</accession>
<feature type="region of interest" description="Disordered" evidence="5">
    <location>
        <begin position="36"/>
        <end position="59"/>
    </location>
</feature>
<evidence type="ECO:0000256" key="1">
    <source>
        <dbReference type="ARBA" id="ARBA00004395"/>
    </source>
</evidence>
<feature type="compositionally biased region" description="Low complexity" evidence="5">
    <location>
        <begin position="501"/>
        <end position="514"/>
    </location>
</feature>
<evidence type="ECO:0000313" key="9">
    <source>
        <dbReference type="Proteomes" id="UP000002630"/>
    </source>
</evidence>
<dbReference type="eggNOG" id="KOG2211">
    <property type="taxonomic scope" value="Eukaryota"/>
</dbReference>
<evidence type="ECO:0000256" key="2">
    <source>
        <dbReference type="ARBA" id="ARBA00020974"/>
    </source>
</evidence>
<feature type="domain" description="Conserved oligomeric Golgi complex subunit 5 N-terminal" evidence="6">
    <location>
        <begin position="56"/>
        <end position="163"/>
    </location>
</feature>
<dbReference type="PANTHER" id="PTHR13228:SF3">
    <property type="entry name" value="CONSERVED OLIGOMERIC GOLGI COMPLEX SUBUNIT 5"/>
    <property type="match status" value="1"/>
</dbReference>
<reference evidence="8 9" key="1">
    <citation type="journal article" date="2010" name="Nature">
        <title>The Ectocarpus genome and the independent evolution of multicellularity in brown algae.</title>
        <authorList>
            <person name="Cock J.M."/>
            <person name="Sterck L."/>
            <person name="Rouze P."/>
            <person name="Scornet D."/>
            <person name="Allen A.E."/>
            <person name="Amoutzias G."/>
            <person name="Anthouard V."/>
            <person name="Artiguenave F."/>
            <person name="Aury J.M."/>
            <person name="Badger J.H."/>
            <person name="Beszteri B."/>
            <person name="Billiau K."/>
            <person name="Bonnet E."/>
            <person name="Bothwell J.H."/>
            <person name="Bowler C."/>
            <person name="Boyen C."/>
            <person name="Brownlee C."/>
            <person name="Carrano C.J."/>
            <person name="Charrier B."/>
            <person name="Cho G.Y."/>
            <person name="Coelho S.M."/>
            <person name="Collen J."/>
            <person name="Corre E."/>
            <person name="Da Silva C."/>
            <person name="Delage L."/>
            <person name="Delaroque N."/>
            <person name="Dittami S.M."/>
            <person name="Doulbeau S."/>
            <person name="Elias M."/>
            <person name="Farnham G."/>
            <person name="Gachon C.M."/>
            <person name="Gschloessl B."/>
            <person name="Heesch S."/>
            <person name="Jabbari K."/>
            <person name="Jubin C."/>
            <person name="Kawai H."/>
            <person name="Kimura K."/>
            <person name="Kloareg B."/>
            <person name="Kupper F.C."/>
            <person name="Lang D."/>
            <person name="Le Bail A."/>
            <person name="Leblanc C."/>
            <person name="Lerouge P."/>
            <person name="Lohr M."/>
            <person name="Lopez P.J."/>
            <person name="Martens C."/>
            <person name="Maumus F."/>
            <person name="Michel G."/>
            <person name="Miranda-Saavedra D."/>
            <person name="Morales J."/>
            <person name="Moreau H."/>
            <person name="Motomura T."/>
            <person name="Nagasato C."/>
            <person name="Napoli C.A."/>
            <person name="Nelson D.R."/>
            <person name="Nyvall-Collen P."/>
            <person name="Peters A.F."/>
            <person name="Pommier C."/>
            <person name="Potin P."/>
            <person name="Poulain J."/>
            <person name="Quesneville H."/>
            <person name="Read B."/>
            <person name="Rensing S.A."/>
            <person name="Ritter A."/>
            <person name="Rousvoal S."/>
            <person name="Samanta M."/>
            <person name="Samson G."/>
            <person name="Schroeder D.C."/>
            <person name="Segurens B."/>
            <person name="Strittmatter M."/>
            <person name="Tonon T."/>
            <person name="Tregear J.W."/>
            <person name="Valentin K."/>
            <person name="von Dassow P."/>
            <person name="Yamagishi T."/>
            <person name="Van de Peer Y."/>
            <person name="Wincker P."/>
        </authorList>
    </citation>
    <scope>NUCLEOTIDE SEQUENCE [LARGE SCALE GENOMIC DNA]</scope>
    <source>
        <strain evidence="9">Ec32 / CCAP1310/4</strain>
    </source>
</reference>
<comment type="subcellular location">
    <subcellularLocation>
        <location evidence="1">Golgi apparatus membrane</location>
        <topology evidence="1">Peripheral membrane protein</topology>
    </subcellularLocation>
</comment>
<feature type="region of interest" description="Disordered" evidence="5">
    <location>
        <begin position="305"/>
        <end position="385"/>
    </location>
</feature>
<evidence type="ECO:0000256" key="5">
    <source>
        <dbReference type="SAM" id="MobiDB-lite"/>
    </source>
</evidence>
<feature type="compositionally biased region" description="Gly residues" evidence="5">
    <location>
        <begin position="348"/>
        <end position="364"/>
    </location>
</feature>
<keyword evidence="9" id="KW-1185">Reference proteome</keyword>
<dbReference type="InterPro" id="IPR049176">
    <property type="entry name" value="COG5_N"/>
</dbReference>
<sequence>MYLIEVSEDPPRLCTLELSGDAKLLQRVEKRITKLQQGGDGLGNSSNGGGGAASAESVSSQAEITLDSMSSHIARIEAAIRSHILDNEEDFLGSVGGVSELSRRTEEFRDGVRELRRSFARVQREVSEPHEAVRVRTQQLKNLHDATRLLKRALRFLSALRRLRGQEDVLGLEAAAAAAAAGGAAGGGGVGAAGGRSAGGAGGGAADLRELAKAAQSLQELESTLRDPEVAELEVVARERAYVEACGAAVRRMSADSLARGMKSLNQTDIGGALQVFFNLECLPARVKACVTHLAQEADEATSEALQPEALADATSSSSAAVEAAAAGGAGGAGADQQQQRSTSPTPGGIGGGGTGGGGGGGVGRRSPATRDAGARRRTASMRAHAGKLAAALHGTSMEAWGLQRVLDKKRDPTTRTLLDATVRADRSAGGPGGLSLRAGAYRAYWDGLCRAVRGSVERALEADGAVGGGGGGGGVALVAMYPFLRKAFLRLISRLEEATAARQQQQQQQQGSGAARGGGDGLIAPGGGSGAAAAAFWQRPGAVGQQQRLAGGILGGSRWLALALEDDYNNLSLDPSAAGDEEQERQWDRRGAEAGAGPASGRRVLGLRGGKGGGGEGGAGGDGGRDDGDSSDGARLLEALGPLRDLFLARSLERLTTPVEQMFPQFDGYMAAVPSKHDLASFFRSIHAELSLAVPAGSVGSAAATGSSEAEAAAGGGGLGGGGGSLEADFSLLPILLKGVVQAARLFCTKVEAMQSVEKGAYTFGGGSNAALGGRAGGSTGDDDMMGNDMPSSAVAAAAAPMEAWAPTLEQEHNLQLLELVVKLREALLGIPALVLPSPPTPAAAAYGVECRERVAKAVRALDDLASRVFLEPYLSGVARALEDIVSKMHRENFGPGVSAMAASEHHGGGGGSLFLHELQRALAALQADHFTRIAALRTPSAEAALRSLAARVLRAYVTHCALIRPLSEGGKARMAQDMATLEIALSPLARVSELGAVYLESRAFRTLLFVDDADDEGGDSNNQGGGGGGRGRGRDSRGFRGQKTDVTVYRSGAAPEHGRERRTRCWPSTQADGHERMAVHKSRGMSQQAYVTWLLGGGAAEEAETREKGKEAEAAGGGGGGGDRASGGKAYTERSTLSPDTSYMAEAGAWSVVQACLDEYHQRRSVAVATGSGNADGGSAATAGSTEMLPRAVGLLPEAGPALLSAYEARGSS</sequence>
<dbReference type="Pfam" id="PF20649">
    <property type="entry name" value="COG5_C"/>
    <property type="match status" value="1"/>
</dbReference>
<evidence type="ECO:0000313" key="8">
    <source>
        <dbReference type="EMBL" id="CBN77869.1"/>
    </source>
</evidence>
<name>D8LSN2_ECTSI</name>
<dbReference type="GO" id="GO:0006891">
    <property type="term" value="P:intra-Golgi vesicle-mediated transport"/>
    <property type="evidence" value="ECO:0007669"/>
    <property type="project" value="InterPro"/>
</dbReference>
<keyword evidence="3" id="KW-0333">Golgi apparatus</keyword>
<feature type="compositionally biased region" description="Gly residues" evidence="5">
    <location>
        <begin position="515"/>
        <end position="524"/>
    </location>
</feature>
<dbReference type="InterPro" id="IPR019465">
    <property type="entry name" value="Cog5"/>
</dbReference>
<feature type="domain" description="Conserved oligomeric Golgi complex subunit 5 helical" evidence="7">
    <location>
        <begin position="232"/>
        <end position="469"/>
    </location>
</feature>
<dbReference type="GO" id="GO:0000139">
    <property type="term" value="C:Golgi membrane"/>
    <property type="evidence" value="ECO:0007669"/>
    <property type="project" value="UniProtKB-SubCell"/>
</dbReference>
<proteinExistence type="predicted"/>
<keyword evidence="4" id="KW-0472">Membrane</keyword>
<evidence type="ECO:0000256" key="4">
    <source>
        <dbReference type="ARBA" id="ARBA00023136"/>
    </source>
</evidence>